<feature type="compositionally biased region" description="Basic and acidic residues" evidence="2">
    <location>
        <begin position="343"/>
        <end position="366"/>
    </location>
</feature>
<evidence type="ECO:0000256" key="1">
    <source>
        <dbReference type="SAM" id="Coils"/>
    </source>
</evidence>
<comment type="caution">
    <text evidence="3">The sequence shown here is derived from an EMBL/GenBank/DDBJ whole genome shotgun (WGS) entry which is preliminary data.</text>
</comment>
<evidence type="ECO:0000313" key="4">
    <source>
        <dbReference type="Proteomes" id="UP000023152"/>
    </source>
</evidence>
<dbReference type="AlphaFoldDB" id="X6NBE6"/>
<sequence length="476" mass="55767">MWGKNTTCRWFECDNVGWDKEKWVNLDLLRKRIFCEAEACLANENDTKHWCAQMAKSMIHEFQNSCQMLEQYQTAINEKDKHIEHLHDTYDKICEMYSSLQNVIRQQKRDILFYQNKISESEKAIKKLEMSKTSTNSNKQKLQSEAAKLTEQLQLKTAMCTYDKELIQKLAKESEQQKQELETQSTKLTEQIQQQSEELDKKKLVFFVLSLMALKSTDIEKIRKREKLLVEKNLKWKEEALQAQANGNKMKELLKACQNECERIKQEKEKLMGDIRNKNVLIRALDEQTKPSVRSLFIDRAMTELTRTEAMTNRDTVANHNIDRAESNANLNNHRKSLKRSRHQMEDNKHQSEEESDKMQINRSNDDPNSNDHIGEERDPTFAPLKKKRNTKNNSTEHEHKRNNDAKAARTQRKSDNKDQQKEAEIQSNPKKKGKKLVRPKNEPLVACSPTPAKPSGATNNMKRKTHKNYPKPILE</sequence>
<reference evidence="3 4" key="1">
    <citation type="journal article" date="2013" name="Curr. Biol.">
        <title>The Genome of the Foraminiferan Reticulomyxa filosa.</title>
        <authorList>
            <person name="Glockner G."/>
            <person name="Hulsmann N."/>
            <person name="Schleicher M."/>
            <person name="Noegel A.A."/>
            <person name="Eichinger L."/>
            <person name="Gallinger C."/>
            <person name="Pawlowski J."/>
            <person name="Sierra R."/>
            <person name="Euteneuer U."/>
            <person name="Pillet L."/>
            <person name="Moustafa A."/>
            <person name="Platzer M."/>
            <person name="Groth M."/>
            <person name="Szafranski K."/>
            <person name="Schliwa M."/>
        </authorList>
    </citation>
    <scope>NUCLEOTIDE SEQUENCE [LARGE SCALE GENOMIC DNA]</scope>
</reference>
<feature type="coiled-coil region" evidence="1">
    <location>
        <begin position="247"/>
        <end position="274"/>
    </location>
</feature>
<proteinExistence type="predicted"/>
<feature type="compositionally biased region" description="Basic residues" evidence="2">
    <location>
        <begin position="333"/>
        <end position="342"/>
    </location>
</feature>
<keyword evidence="4" id="KW-1185">Reference proteome</keyword>
<feature type="coiled-coil region" evidence="1">
    <location>
        <begin position="104"/>
        <end position="198"/>
    </location>
</feature>
<feature type="region of interest" description="Disordered" evidence="2">
    <location>
        <begin position="309"/>
        <end position="476"/>
    </location>
</feature>
<accession>X6NBE6</accession>
<protein>
    <submittedName>
        <fullName evidence="3">Viral A-type inclusion protein</fullName>
    </submittedName>
</protein>
<feature type="compositionally biased region" description="Basic residues" evidence="2">
    <location>
        <begin position="430"/>
        <end position="439"/>
    </location>
</feature>
<evidence type="ECO:0000256" key="2">
    <source>
        <dbReference type="SAM" id="MobiDB-lite"/>
    </source>
</evidence>
<feature type="compositionally biased region" description="Polar residues" evidence="2">
    <location>
        <begin position="309"/>
        <end position="319"/>
    </location>
</feature>
<keyword evidence="1" id="KW-0175">Coiled coil</keyword>
<organism evidence="3 4">
    <name type="scientific">Reticulomyxa filosa</name>
    <dbReference type="NCBI Taxonomy" id="46433"/>
    <lineage>
        <taxon>Eukaryota</taxon>
        <taxon>Sar</taxon>
        <taxon>Rhizaria</taxon>
        <taxon>Retaria</taxon>
        <taxon>Foraminifera</taxon>
        <taxon>Monothalamids</taxon>
        <taxon>Reticulomyxidae</taxon>
        <taxon>Reticulomyxa</taxon>
    </lineage>
</organism>
<name>X6NBE6_RETFI</name>
<evidence type="ECO:0000313" key="3">
    <source>
        <dbReference type="EMBL" id="ETO23094.1"/>
    </source>
</evidence>
<dbReference type="EMBL" id="ASPP01010221">
    <property type="protein sequence ID" value="ETO23094.1"/>
    <property type="molecule type" value="Genomic_DNA"/>
</dbReference>
<feature type="compositionally biased region" description="Basic and acidic residues" evidence="2">
    <location>
        <begin position="395"/>
        <end position="425"/>
    </location>
</feature>
<gene>
    <name evidence="3" type="ORF">RFI_14091</name>
</gene>
<dbReference type="Proteomes" id="UP000023152">
    <property type="component" value="Unassembled WGS sequence"/>
</dbReference>